<dbReference type="Gene3D" id="3.40.640.10">
    <property type="entry name" value="Type I PLP-dependent aspartate aminotransferase-like (Major domain)"/>
    <property type="match status" value="1"/>
</dbReference>
<evidence type="ECO:0000256" key="5">
    <source>
        <dbReference type="ARBA" id="ARBA00022898"/>
    </source>
</evidence>
<proteinExistence type="inferred from homology"/>
<dbReference type="GO" id="GO:0004021">
    <property type="term" value="F:L-alanine:2-oxoglutarate aminotransferase activity"/>
    <property type="evidence" value="ECO:0007669"/>
    <property type="project" value="TreeGrafter"/>
</dbReference>
<feature type="domain" description="Aminotransferase class I/classII large" evidence="7">
    <location>
        <begin position="84"/>
        <end position="464"/>
    </location>
</feature>
<dbReference type="InterPro" id="IPR004839">
    <property type="entry name" value="Aminotransferase_I/II_large"/>
</dbReference>
<comment type="subunit">
    <text evidence="2">Homodimer.</text>
</comment>
<evidence type="ECO:0000256" key="1">
    <source>
        <dbReference type="ARBA" id="ARBA00001933"/>
    </source>
</evidence>
<dbReference type="GO" id="GO:0030170">
    <property type="term" value="F:pyridoxal phosphate binding"/>
    <property type="evidence" value="ECO:0007669"/>
    <property type="project" value="InterPro"/>
</dbReference>
<evidence type="ECO:0000313" key="8">
    <source>
        <dbReference type="EMBL" id="JAP91831.1"/>
    </source>
</evidence>
<accession>A0A146K8G4</accession>
<dbReference type="InterPro" id="IPR015421">
    <property type="entry name" value="PyrdxlP-dep_Trfase_major"/>
</dbReference>
<dbReference type="UniPathway" id="UPA00528">
    <property type="reaction ID" value="UER00586"/>
</dbReference>
<dbReference type="AlphaFoldDB" id="A0A146K8G4"/>
<dbReference type="FunFam" id="3.40.640.10:FF:000236">
    <property type="entry name" value="Alanine aminotransferase 2"/>
    <property type="match status" value="1"/>
</dbReference>
<dbReference type="Gene3D" id="1.10.287.1970">
    <property type="match status" value="1"/>
</dbReference>
<keyword evidence="5" id="KW-0663">Pyridoxal phosphate</keyword>
<sequence length="477" mass="53354">TLKYEKVLSETTCYPGLFATQFSMVNLDLSSIQKKIAEGTAPFKKLIKCNLGNPLGVGQKEITYVRQLIAACLAPNCFDSDTFPADVCERAKKILAACPGGNSGSYQATQGIDPIVHDVAEYIGGRDGYKCEKNSICLMNGATEAILSILRPIIRSQYDAILTPQPGFPMYGAAISYYGGKEVMYELDEEKNWGFSRENLDAALDKCRKSGLVPRAIVLTNPSNPTGAVQTRQNIEDVIQFAYDNSILIIADEVYQHNVYEPKEFPFISCRQVMMDLNKQGKCLGLELISINSISKSCYGECGRRGGYFQWENICPKVISQLMDIISLGATNTDGMVAMDVVVNPPKQGEPSYELWHTEYHKVLGELQGKARMVAQEMCSWEHMSCNIPLGAMYVFPQIHVPQKAIDEAQKLGKKADEIYCQDLLNEVGVIVLPGNIFGQKEGTYHFRMTILPDKDEMEDLLKRWKVFHSAWMKKYM</sequence>
<dbReference type="SUPFAM" id="SSF53383">
    <property type="entry name" value="PLP-dependent transferases"/>
    <property type="match status" value="1"/>
</dbReference>
<comment type="cofactor">
    <cofactor evidence="1">
        <name>pyridoxal 5'-phosphate</name>
        <dbReference type="ChEBI" id="CHEBI:597326"/>
    </cofactor>
</comment>
<dbReference type="FunFam" id="3.90.1150.10:FF:000151">
    <property type="entry name" value="Alanine aminotransferase 2"/>
    <property type="match status" value="1"/>
</dbReference>
<dbReference type="GO" id="GO:0042853">
    <property type="term" value="P:L-alanine catabolic process"/>
    <property type="evidence" value="ECO:0007669"/>
    <property type="project" value="UniProtKB-UniPathway"/>
</dbReference>
<feature type="non-terminal residue" evidence="8">
    <location>
        <position position="1"/>
    </location>
</feature>
<dbReference type="PANTHER" id="PTHR11751">
    <property type="entry name" value="ALANINE AMINOTRANSFERASE"/>
    <property type="match status" value="1"/>
</dbReference>
<dbReference type="InterPro" id="IPR015424">
    <property type="entry name" value="PyrdxlP-dep_Trfase"/>
</dbReference>
<evidence type="ECO:0000259" key="7">
    <source>
        <dbReference type="Pfam" id="PF00155"/>
    </source>
</evidence>
<gene>
    <name evidence="8" type="ORF">TPC1_16426</name>
</gene>
<keyword evidence="3 8" id="KW-0032">Aminotransferase</keyword>
<comment type="similarity">
    <text evidence="6">Belongs to the class-I pyridoxal-phosphate-dependent aminotransferase family. Alanine aminotransferase subfamily.</text>
</comment>
<dbReference type="CDD" id="cd00609">
    <property type="entry name" value="AAT_like"/>
    <property type="match status" value="1"/>
</dbReference>
<protein>
    <submittedName>
        <fullName evidence="8">Alanine aminotransferase</fullName>
    </submittedName>
</protein>
<evidence type="ECO:0000256" key="6">
    <source>
        <dbReference type="ARBA" id="ARBA00025785"/>
    </source>
</evidence>
<dbReference type="InterPro" id="IPR045088">
    <property type="entry name" value="ALAT1/2-like"/>
</dbReference>
<dbReference type="Pfam" id="PF00155">
    <property type="entry name" value="Aminotran_1_2"/>
    <property type="match status" value="1"/>
</dbReference>
<evidence type="ECO:0000256" key="2">
    <source>
        <dbReference type="ARBA" id="ARBA00011738"/>
    </source>
</evidence>
<reference evidence="8" key="1">
    <citation type="submission" date="2015-07" db="EMBL/GenBank/DDBJ databases">
        <title>Adaptation to a free-living lifestyle via gene acquisitions in the diplomonad Trepomonas sp. PC1.</title>
        <authorList>
            <person name="Xu F."/>
            <person name="Jerlstrom-Hultqvist J."/>
            <person name="Kolisko M."/>
            <person name="Simpson A.G.B."/>
            <person name="Roger A.J."/>
            <person name="Svard S.G."/>
            <person name="Andersson J.O."/>
        </authorList>
    </citation>
    <scope>NUCLEOTIDE SEQUENCE</scope>
    <source>
        <strain evidence="8">PC1</strain>
    </source>
</reference>
<evidence type="ECO:0000256" key="3">
    <source>
        <dbReference type="ARBA" id="ARBA00022576"/>
    </source>
</evidence>
<evidence type="ECO:0000256" key="4">
    <source>
        <dbReference type="ARBA" id="ARBA00022679"/>
    </source>
</evidence>
<dbReference type="PANTHER" id="PTHR11751:SF373">
    <property type="entry name" value="GLUTAMATE--GLYOXYLATE AMINOTRANSFERASE 2"/>
    <property type="match status" value="1"/>
</dbReference>
<dbReference type="InterPro" id="IPR015422">
    <property type="entry name" value="PyrdxlP-dep_Trfase_small"/>
</dbReference>
<organism evidence="8">
    <name type="scientific">Trepomonas sp. PC1</name>
    <dbReference type="NCBI Taxonomy" id="1076344"/>
    <lineage>
        <taxon>Eukaryota</taxon>
        <taxon>Metamonada</taxon>
        <taxon>Diplomonadida</taxon>
        <taxon>Hexamitidae</taxon>
        <taxon>Hexamitinae</taxon>
        <taxon>Trepomonas</taxon>
    </lineage>
</organism>
<dbReference type="EMBL" id="GDID01004775">
    <property type="protein sequence ID" value="JAP91831.1"/>
    <property type="molecule type" value="Transcribed_RNA"/>
</dbReference>
<dbReference type="Gene3D" id="3.90.1150.10">
    <property type="entry name" value="Aspartate Aminotransferase, domain 1"/>
    <property type="match status" value="1"/>
</dbReference>
<keyword evidence="4 8" id="KW-0808">Transferase</keyword>
<name>A0A146K8G4_9EUKA</name>